<comment type="similarity">
    <text evidence="2 5">Belongs to the RecX family.</text>
</comment>
<evidence type="ECO:0000256" key="3">
    <source>
        <dbReference type="ARBA" id="ARBA00018111"/>
    </source>
</evidence>
<evidence type="ECO:0000259" key="9">
    <source>
        <dbReference type="Pfam" id="PF21982"/>
    </source>
</evidence>
<organism evidence="10 11">
    <name type="scientific">Jejubacter calystegiae</name>
    <dbReference type="NCBI Taxonomy" id="2579935"/>
    <lineage>
        <taxon>Bacteria</taxon>
        <taxon>Pseudomonadati</taxon>
        <taxon>Pseudomonadota</taxon>
        <taxon>Gammaproteobacteria</taxon>
        <taxon>Enterobacterales</taxon>
        <taxon>Enterobacteriaceae</taxon>
        <taxon>Jejubacter</taxon>
    </lineage>
</organism>
<feature type="region of interest" description="Disordered" evidence="6">
    <location>
        <begin position="28"/>
        <end position="55"/>
    </location>
</feature>
<dbReference type="HAMAP" id="MF_01114">
    <property type="entry name" value="RecX"/>
    <property type="match status" value="1"/>
</dbReference>
<evidence type="ECO:0000256" key="2">
    <source>
        <dbReference type="ARBA" id="ARBA00009695"/>
    </source>
</evidence>
<protein>
    <recommendedName>
        <fullName evidence="3 5">Regulatory protein RecX</fullName>
    </recommendedName>
</protein>
<evidence type="ECO:0000313" key="11">
    <source>
        <dbReference type="Proteomes" id="UP000302163"/>
    </source>
</evidence>
<dbReference type="Gene3D" id="1.10.10.10">
    <property type="entry name" value="Winged helix-like DNA-binding domain superfamily/Winged helix DNA-binding domain"/>
    <property type="match status" value="3"/>
</dbReference>
<sequence>MSASTSTSSGRSPYVRLLDRAMRLLGMRDHSEQELRRKLAAPSPVRRGNAEEPADPQDIERVVTLCLENHWLDDARFAQRYVESRARKGYGPQRIAQELHQKGITRDGASQALAECEVDWESLAREQAQRRFGEPLPKSYPEKAKVQRFLLQRGFYMEDIQAVYRNFSD</sequence>
<comment type="subcellular location">
    <subcellularLocation>
        <location evidence="1 5">Cytoplasm</location>
    </subcellularLocation>
</comment>
<keyword evidence="4 5" id="KW-0963">Cytoplasm</keyword>
<feature type="domain" description="RecX first three-helical" evidence="9">
    <location>
        <begin position="19"/>
        <end position="40"/>
    </location>
</feature>
<dbReference type="AlphaFoldDB" id="A0A4P8YNU1"/>
<dbReference type="GO" id="GO:0006282">
    <property type="term" value="P:regulation of DNA repair"/>
    <property type="evidence" value="ECO:0007669"/>
    <property type="project" value="UniProtKB-UniRule"/>
</dbReference>
<dbReference type="GO" id="GO:0005737">
    <property type="term" value="C:cytoplasm"/>
    <property type="evidence" value="ECO:0007669"/>
    <property type="project" value="UniProtKB-SubCell"/>
</dbReference>
<dbReference type="PANTHER" id="PTHR33602:SF1">
    <property type="entry name" value="REGULATORY PROTEIN RECX FAMILY PROTEIN"/>
    <property type="match status" value="1"/>
</dbReference>
<dbReference type="InterPro" id="IPR053926">
    <property type="entry name" value="RecX_HTH_1st"/>
</dbReference>
<evidence type="ECO:0000259" key="7">
    <source>
        <dbReference type="Pfam" id="PF02631"/>
    </source>
</evidence>
<dbReference type="Pfam" id="PF21981">
    <property type="entry name" value="RecX_HTH3"/>
    <property type="match status" value="1"/>
</dbReference>
<dbReference type="InterPro" id="IPR053925">
    <property type="entry name" value="RecX_HTH_3rd"/>
</dbReference>
<reference evidence="10 11" key="1">
    <citation type="submission" date="2019-05" db="EMBL/GenBank/DDBJ databases">
        <title>Complete genome sequence of Izhakiella calystegiae KSNA2, an endophyte isolated from beach morning glory (Calystegia soldanella).</title>
        <authorList>
            <person name="Jiang L."/>
            <person name="Jeong J.C."/>
            <person name="Kim C.Y."/>
            <person name="Kim D.H."/>
            <person name="Kim S.W."/>
            <person name="Lee j."/>
        </authorList>
    </citation>
    <scope>NUCLEOTIDE SEQUENCE [LARGE SCALE GENOMIC DNA]</scope>
    <source>
        <strain evidence="10 11">KSNA2</strain>
    </source>
</reference>
<proteinExistence type="inferred from homology"/>
<dbReference type="Pfam" id="PF02631">
    <property type="entry name" value="RecX_HTH2"/>
    <property type="match status" value="1"/>
</dbReference>
<dbReference type="InterPro" id="IPR003783">
    <property type="entry name" value="Regulatory_RecX"/>
</dbReference>
<dbReference type="Proteomes" id="UP000302163">
    <property type="component" value="Chromosome"/>
</dbReference>
<accession>A0A4P8YNU1</accession>
<dbReference type="OrthoDB" id="7066780at2"/>
<gene>
    <name evidence="5" type="primary">recX</name>
    <name evidence="10" type="ORF">FEM41_24435</name>
</gene>
<feature type="compositionally biased region" description="Basic and acidic residues" evidence="6">
    <location>
        <begin position="28"/>
        <end position="37"/>
    </location>
</feature>
<feature type="domain" description="RecX second three-helical" evidence="7">
    <location>
        <begin position="73"/>
        <end position="113"/>
    </location>
</feature>
<name>A0A4P8YNU1_9ENTR</name>
<evidence type="ECO:0000259" key="8">
    <source>
        <dbReference type="Pfam" id="PF21981"/>
    </source>
</evidence>
<evidence type="ECO:0000256" key="1">
    <source>
        <dbReference type="ARBA" id="ARBA00004496"/>
    </source>
</evidence>
<dbReference type="InterPro" id="IPR036388">
    <property type="entry name" value="WH-like_DNA-bd_sf"/>
</dbReference>
<evidence type="ECO:0000256" key="4">
    <source>
        <dbReference type="ARBA" id="ARBA00022490"/>
    </source>
</evidence>
<dbReference type="KEGG" id="izh:FEM41_24435"/>
<dbReference type="RefSeq" id="WP_138099062.1">
    <property type="nucleotide sequence ID" value="NZ_CP040428.1"/>
</dbReference>
<comment type="function">
    <text evidence="5">Modulates RecA activity.</text>
</comment>
<dbReference type="Pfam" id="PF21982">
    <property type="entry name" value="RecX_HTH1"/>
    <property type="match status" value="1"/>
</dbReference>
<dbReference type="EMBL" id="CP040428">
    <property type="protein sequence ID" value="QCT22555.1"/>
    <property type="molecule type" value="Genomic_DNA"/>
</dbReference>
<feature type="domain" description="RecX third three-helical" evidence="8">
    <location>
        <begin position="122"/>
        <end position="163"/>
    </location>
</feature>
<keyword evidence="11" id="KW-1185">Reference proteome</keyword>
<evidence type="ECO:0000256" key="6">
    <source>
        <dbReference type="SAM" id="MobiDB-lite"/>
    </source>
</evidence>
<dbReference type="InterPro" id="IPR053924">
    <property type="entry name" value="RecX_HTH_2nd"/>
</dbReference>
<dbReference type="PANTHER" id="PTHR33602">
    <property type="entry name" value="REGULATORY PROTEIN RECX FAMILY PROTEIN"/>
    <property type="match status" value="1"/>
</dbReference>
<evidence type="ECO:0000313" key="10">
    <source>
        <dbReference type="EMBL" id="QCT22555.1"/>
    </source>
</evidence>
<evidence type="ECO:0000256" key="5">
    <source>
        <dbReference type="HAMAP-Rule" id="MF_01114"/>
    </source>
</evidence>